<sequence>MKVIVIVLIVLILLAAGGFWLVKTYAFPSDFKPVVLKAQEEQQLDAKLSALDPKAALEPEPYSEEGADRTIRLTERELNALLAKNTDLAHRVALDLSTDLISAKILIPMEEDFPVLGGKTLRVKAGVEFAYGGGRPIVKLKGVSIWGVPLPNEWLGGMKNIDLVEQYGDQDGFWRTFAAGVDDVRVEEGLLVIQLKE</sequence>
<dbReference type="Proteomes" id="UP001593833">
    <property type="component" value="Unassembled WGS sequence"/>
</dbReference>
<keyword evidence="2" id="KW-1185">Reference proteome</keyword>
<reference evidence="1 2" key="1">
    <citation type="submission" date="2024-09" db="EMBL/GenBank/DDBJ databases">
        <authorList>
            <person name="D'Angelo T."/>
        </authorList>
    </citation>
    <scope>NUCLEOTIDE SEQUENCE [LARGE SCALE GENOMIC DNA]</scope>
    <source>
        <strain evidence="1">SAG AM-320-E07</strain>
    </source>
</reference>
<comment type="caution">
    <text evidence="1">The sequence shown here is derived from an EMBL/GenBank/DDBJ whole genome shotgun (WGS) entry which is preliminary data.</text>
</comment>
<organism evidence="1 2">
    <name type="scientific">Eiseniibacteriota bacterium</name>
    <dbReference type="NCBI Taxonomy" id="2212470"/>
    <lineage>
        <taxon>Bacteria</taxon>
        <taxon>Candidatus Eiseniibacteriota</taxon>
    </lineage>
</organism>
<name>A0ABV6YK22_UNCEI</name>
<evidence type="ECO:0000313" key="2">
    <source>
        <dbReference type="Proteomes" id="UP001593833"/>
    </source>
</evidence>
<proteinExistence type="predicted"/>
<accession>A0ABV6YK22</accession>
<dbReference type="EMBL" id="JBHPKH010000029">
    <property type="protein sequence ID" value="MFC1572687.1"/>
    <property type="molecule type" value="Genomic_DNA"/>
</dbReference>
<evidence type="ECO:0000313" key="1">
    <source>
        <dbReference type="EMBL" id="MFC1572687.1"/>
    </source>
</evidence>
<gene>
    <name evidence="1" type="ORF">ACFL6M_03710</name>
</gene>
<protein>
    <submittedName>
        <fullName evidence="1">Arginine N-succinyltransferase</fullName>
    </submittedName>
</protein>